<dbReference type="PROSITE" id="PS51161">
    <property type="entry name" value="ATP_CONE"/>
    <property type="match status" value="1"/>
</dbReference>
<dbReference type="GO" id="GO:0005524">
    <property type="term" value="F:ATP binding"/>
    <property type="evidence" value="ECO:0007669"/>
    <property type="project" value="UniProtKB-KW"/>
</dbReference>
<evidence type="ECO:0000259" key="3">
    <source>
        <dbReference type="PROSITE" id="PS51161"/>
    </source>
</evidence>
<dbReference type="EMBL" id="LNQE01001118">
    <property type="protein sequence ID" value="KUG20987.1"/>
    <property type="molecule type" value="Genomic_DNA"/>
</dbReference>
<dbReference type="Pfam" id="PF03477">
    <property type="entry name" value="ATP-cone"/>
    <property type="match status" value="1"/>
</dbReference>
<dbReference type="AlphaFoldDB" id="A0A0W8FJC6"/>
<keyword evidence="2" id="KW-0067">ATP-binding</keyword>
<keyword evidence="1" id="KW-0547">Nucleotide-binding</keyword>
<reference evidence="4" key="1">
    <citation type="journal article" date="2015" name="Proc. Natl. Acad. Sci. U.S.A.">
        <title>Networks of energetic and metabolic interactions define dynamics in microbial communities.</title>
        <authorList>
            <person name="Embree M."/>
            <person name="Liu J.K."/>
            <person name="Al-Bassam M.M."/>
            <person name="Zengler K."/>
        </authorList>
    </citation>
    <scope>NUCLEOTIDE SEQUENCE</scope>
</reference>
<name>A0A0W8FJC6_9ZZZZ</name>
<evidence type="ECO:0000256" key="2">
    <source>
        <dbReference type="ARBA" id="ARBA00022840"/>
    </source>
</evidence>
<evidence type="ECO:0000256" key="1">
    <source>
        <dbReference type="ARBA" id="ARBA00022741"/>
    </source>
</evidence>
<feature type="domain" description="ATP-cone" evidence="3">
    <location>
        <begin position="2"/>
        <end position="84"/>
    </location>
</feature>
<gene>
    <name evidence="4" type="ORF">ASZ90_009269</name>
</gene>
<evidence type="ECO:0000313" key="4">
    <source>
        <dbReference type="EMBL" id="KUG20987.1"/>
    </source>
</evidence>
<organism evidence="4">
    <name type="scientific">hydrocarbon metagenome</name>
    <dbReference type="NCBI Taxonomy" id="938273"/>
    <lineage>
        <taxon>unclassified sequences</taxon>
        <taxon>metagenomes</taxon>
        <taxon>ecological metagenomes</taxon>
    </lineage>
</organism>
<accession>A0A0W8FJC6</accession>
<dbReference type="InterPro" id="IPR005144">
    <property type="entry name" value="ATP-cone_dom"/>
</dbReference>
<sequence>MVDVVKRDGRREAFVPEKVVVSAMKSGAPPEEARGVAGAIEREAHEGMTTEEIRSRVLEELRGRNPEWERNWLVYDRSVKKRHEGVEVPAMR</sequence>
<proteinExistence type="predicted"/>
<comment type="caution">
    <text evidence="4">The sequence shown here is derived from an EMBL/GenBank/DDBJ whole genome shotgun (WGS) entry which is preliminary data.</text>
</comment>
<protein>
    <recommendedName>
        <fullName evidence="3">ATP-cone domain-containing protein</fullName>
    </recommendedName>
</protein>